<protein>
    <submittedName>
        <fullName evidence="2">Uncharacterized protein</fullName>
    </submittedName>
</protein>
<accession>A0AAV6WRE2</accession>
<dbReference type="AlphaFoldDB" id="A0AAV6WRE2"/>
<name>A0AAV6WRE2_9LAMI</name>
<dbReference type="Proteomes" id="UP000826271">
    <property type="component" value="Unassembled WGS sequence"/>
</dbReference>
<organism evidence="2 3">
    <name type="scientific">Buddleja alternifolia</name>
    <dbReference type="NCBI Taxonomy" id="168488"/>
    <lineage>
        <taxon>Eukaryota</taxon>
        <taxon>Viridiplantae</taxon>
        <taxon>Streptophyta</taxon>
        <taxon>Embryophyta</taxon>
        <taxon>Tracheophyta</taxon>
        <taxon>Spermatophyta</taxon>
        <taxon>Magnoliopsida</taxon>
        <taxon>eudicotyledons</taxon>
        <taxon>Gunneridae</taxon>
        <taxon>Pentapetalae</taxon>
        <taxon>asterids</taxon>
        <taxon>lamiids</taxon>
        <taxon>Lamiales</taxon>
        <taxon>Scrophulariaceae</taxon>
        <taxon>Buddlejeae</taxon>
        <taxon>Buddleja</taxon>
    </lineage>
</organism>
<evidence type="ECO:0000313" key="2">
    <source>
        <dbReference type="EMBL" id="KAG8372654.1"/>
    </source>
</evidence>
<dbReference type="EMBL" id="WHWC01000012">
    <property type="protein sequence ID" value="KAG8372654.1"/>
    <property type="molecule type" value="Genomic_DNA"/>
</dbReference>
<proteinExistence type="predicted"/>
<keyword evidence="3" id="KW-1185">Reference proteome</keyword>
<evidence type="ECO:0000313" key="3">
    <source>
        <dbReference type="Proteomes" id="UP000826271"/>
    </source>
</evidence>
<reference evidence="2" key="1">
    <citation type="submission" date="2019-10" db="EMBL/GenBank/DDBJ databases">
        <authorList>
            <person name="Zhang R."/>
            <person name="Pan Y."/>
            <person name="Wang J."/>
            <person name="Ma R."/>
            <person name="Yu S."/>
        </authorList>
    </citation>
    <scope>NUCLEOTIDE SEQUENCE</scope>
    <source>
        <strain evidence="2">LA-IB0</strain>
        <tissue evidence="2">Leaf</tissue>
    </source>
</reference>
<gene>
    <name evidence="2" type="ORF">BUALT_Bualt12G0089100</name>
</gene>
<feature type="region of interest" description="Disordered" evidence="1">
    <location>
        <begin position="1"/>
        <end position="28"/>
    </location>
</feature>
<evidence type="ECO:0000256" key="1">
    <source>
        <dbReference type="SAM" id="MobiDB-lite"/>
    </source>
</evidence>
<comment type="caution">
    <text evidence="2">The sequence shown here is derived from an EMBL/GenBank/DDBJ whole genome shotgun (WGS) entry which is preliminary data.</text>
</comment>
<sequence>MPLNEDPWVKPAPEPRRLGGPSTKLSHKVGDKFDQTKEVASAGMEKTKEVTLAGVEKTKVVAKKVKKGASAGVNWLKLMCNKNKLFHKK</sequence>